<proteinExistence type="predicted"/>
<dbReference type="RefSeq" id="WP_066880750.1">
    <property type="nucleotide sequence ID" value="NZ_LODL01000007.1"/>
</dbReference>
<dbReference type="Proteomes" id="UP000070186">
    <property type="component" value="Unassembled WGS sequence"/>
</dbReference>
<organism evidence="1 2">
    <name type="scientific">Dechloromonas denitrificans</name>
    <dbReference type="NCBI Taxonomy" id="281362"/>
    <lineage>
        <taxon>Bacteria</taxon>
        <taxon>Pseudomonadati</taxon>
        <taxon>Pseudomonadota</taxon>
        <taxon>Betaproteobacteria</taxon>
        <taxon>Rhodocyclales</taxon>
        <taxon>Azonexaceae</taxon>
        <taxon>Dechloromonas</taxon>
    </lineage>
</organism>
<accession>A0A133XMQ0</accession>
<reference evidence="1 2" key="1">
    <citation type="submission" date="2015-12" db="EMBL/GenBank/DDBJ databases">
        <title>Nitrous oxide reduction kinetics distinguish bacteria harboring typical versus atypical NosZ.</title>
        <authorList>
            <person name="Yoon S."/>
            <person name="Nissen S."/>
            <person name="Park D."/>
            <person name="Sanford R.A."/>
            <person name="Loeffler F.E."/>
        </authorList>
    </citation>
    <scope>NUCLEOTIDE SEQUENCE [LARGE SCALE GENOMIC DNA]</scope>
    <source>
        <strain evidence="1 2">ATCC BAA-841</strain>
    </source>
</reference>
<sequence length="504" mass="56654">MNNLPETHARQQGDAHIKSILEWLALAHGRNDSEDADQLHRQIILLREAAVPTAQRIKLLDLLYGQAERIVNAELPALHEISLPVSRKLRQRVRTVLDLLATLTQDYFNSLAVLFDPLGSELDHSPQTTLRRVMHCVAWQIRISQLVASPCGIGLWQQMHSAFRSARRLGLADTPGPRGTRSIHQIYTSTLLSAIAQPASFCSSEQDFICQYIEHRTEAVELFDEPPLDSNAIFWIDLDKDSPAHALIRRIPSADMQILYFCCDNISRSAHEHLNQLEQGASAASMGLPAFAETRAGKGVLRRLQSLWGQPGKRKFPRRRQSYRVHLCTGFDNLWRLIKSPEAEVELSEWMVTNESPDGYALMHMTGQTHQLRVGDITALQAIGDRTEAVPLWHICIVRWALSENPEHIELGLQLLASRAQAAEIAQPLEFESGKVAALILPETPPLRHTQSLIVRTGAIKDTNRKIIVLLEKENLEIRELRPTSLEEQTSSIEVFSVSSDESA</sequence>
<dbReference type="AlphaFoldDB" id="A0A133XMQ0"/>
<evidence type="ECO:0000313" key="2">
    <source>
        <dbReference type="Proteomes" id="UP000070186"/>
    </source>
</evidence>
<gene>
    <name evidence="1" type="ORF">AT959_03805</name>
</gene>
<protein>
    <submittedName>
        <fullName evidence="1">Uncharacterized protein</fullName>
    </submittedName>
</protein>
<dbReference type="STRING" id="281362.AT959_03805"/>
<name>A0A133XMQ0_9RHOO</name>
<evidence type="ECO:0000313" key="1">
    <source>
        <dbReference type="EMBL" id="KXB32190.1"/>
    </source>
</evidence>
<dbReference type="EMBL" id="LODL01000007">
    <property type="protein sequence ID" value="KXB32190.1"/>
    <property type="molecule type" value="Genomic_DNA"/>
</dbReference>
<comment type="caution">
    <text evidence="1">The sequence shown here is derived from an EMBL/GenBank/DDBJ whole genome shotgun (WGS) entry which is preliminary data.</text>
</comment>
<keyword evidence="2" id="KW-1185">Reference proteome</keyword>